<protein>
    <submittedName>
        <fullName evidence="2">Uncharacterized protein</fullName>
    </submittedName>
</protein>
<dbReference type="OrthoDB" id="709544at2"/>
<sequence>MDEIFLTIILILVVLIPTAFCIWLVYILYSIPAKSGQKKLGIFLSSIVGLFFIYIAVSMIFEDELFSKNEAENLLAEQNITLNNDFELLENKSMSAIGDYYHTFTLKITAEDKIKIINEIKSSKNFNLDSKIENYFDNREDYYNGPKRIKNYETEKQFVRELFEPQGKGNAPTWRKIEVDKNENTLTFEDIAE</sequence>
<keyword evidence="1" id="KW-1133">Transmembrane helix</keyword>
<evidence type="ECO:0000313" key="2">
    <source>
        <dbReference type="EMBL" id="GEC72073.1"/>
    </source>
</evidence>
<comment type="caution">
    <text evidence="2">The sequence shown here is derived from an EMBL/GenBank/DDBJ whole genome shotgun (WGS) entry which is preliminary data.</text>
</comment>
<keyword evidence="1" id="KW-0472">Membrane</keyword>
<organism evidence="2 3">
    <name type="scientific">Flavobacterium flevense</name>
    <dbReference type="NCBI Taxonomy" id="983"/>
    <lineage>
        <taxon>Bacteria</taxon>
        <taxon>Pseudomonadati</taxon>
        <taxon>Bacteroidota</taxon>
        <taxon>Flavobacteriia</taxon>
        <taxon>Flavobacteriales</taxon>
        <taxon>Flavobacteriaceae</taxon>
        <taxon>Flavobacterium</taxon>
    </lineage>
</organism>
<dbReference type="RefSeq" id="WP_073245779.1">
    <property type="nucleotide sequence ID" value="NZ_BJNP01000015.1"/>
</dbReference>
<keyword evidence="1" id="KW-0812">Transmembrane</keyword>
<name>A0A4Y4B051_9FLAO</name>
<dbReference type="AlphaFoldDB" id="A0A4Y4B051"/>
<gene>
    <name evidence="2" type="ORF">FFL01_16120</name>
</gene>
<evidence type="ECO:0000256" key="1">
    <source>
        <dbReference type="SAM" id="Phobius"/>
    </source>
</evidence>
<proteinExistence type="predicted"/>
<dbReference type="Proteomes" id="UP000316775">
    <property type="component" value="Unassembled WGS sequence"/>
</dbReference>
<feature type="transmembrane region" description="Helical" evidence="1">
    <location>
        <begin position="6"/>
        <end position="29"/>
    </location>
</feature>
<reference evidence="2 3" key="1">
    <citation type="submission" date="2019-06" db="EMBL/GenBank/DDBJ databases">
        <title>Whole genome shotgun sequence of Flavobacterium flevense NBRC 14960.</title>
        <authorList>
            <person name="Hosoyama A."/>
            <person name="Uohara A."/>
            <person name="Ohji S."/>
            <person name="Ichikawa N."/>
        </authorList>
    </citation>
    <scope>NUCLEOTIDE SEQUENCE [LARGE SCALE GENOMIC DNA]</scope>
    <source>
        <strain evidence="2 3">NBRC 14960</strain>
    </source>
</reference>
<evidence type="ECO:0000313" key="3">
    <source>
        <dbReference type="Proteomes" id="UP000316775"/>
    </source>
</evidence>
<accession>A0A4Y4B051</accession>
<keyword evidence="3" id="KW-1185">Reference proteome</keyword>
<dbReference type="EMBL" id="BJNP01000015">
    <property type="protein sequence ID" value="GEC72073.1"/>
    <property type="molecule type" value="Genomic_DNA"/>
</dbReference>
<feature type="transmembrane region" description="Helical" evidence="1">
    <location>
        <begin position="41"/>
        <end position="61"/>
    </location>
</feature>